<evidence type="ECO:0008006" key="3">
    <source>
        <dbReference type="Google" id="ProtNLM"/>
    </source>
</evidence>
<name>A0ABY5HMA1_9GAMM</name>
<dbReference type="RefSeq" id="WP_255855081.1">
    <property type="nucleotide sequence ID" value="NZ_CP073347.1"/>
</dbReference>
<dbReference type="EMBL" id="CP073347">
    <property type="protein sequence ID" value="UTW12937.1"/>
    <property type="molecule type" value="Genomic_DNA"/>
</dbReference>
<gene>
    <name evidence="1" type="ORF">KDW95_04485</name>
</gene>
<reference evidence="1" key="1">
    <citation type="submission" date="2021-04" db="EMBL/GenBank/DDBJ databases">
        <title>Oceanospirillales bacteria with DddD are important DMSP degraders in coastal seawater.</title>
        <authorList>
            <person name="Liu J."/>
        </authorList>
    </citation>
    <scope>NUCLEOTIDE SEQUENCE</scope>
    <source>
        <strain evidence="1">D13-1</strain>
    </source>
</reference>
<sequence>MGAIAERLGRKRAYPVKAATVLSQNEPALLASGYLTPVSGGSGTSVGVTTLGADNSTGANGDVHAEVVTGEHKFINNAADITAAMVGATAYWVDASTVSSDDATASRPAAGTITQVDSDGVWIDIGV</sequence>
<protein>
    <recommendedName>
        <fullName evidence="3">Bacteriophage lambda head decoration protein D</fullName>
    </recommendedName>
</protein>
<evidence type="ECO:0000313" key="2">
    <source>
        <dbReference type="Proteomes" id="UP001058461"/>
    </source>
</evidence>
<organism evidence="1 2">
    <name type="scientific">Marinobacterium rhizophilum</name>
    <dbReference type="NCBI Taxonomy" id="420402"/>
    <lineage>
        <taxon>Bacteria</taxon>
        <taxon>Pseudomonadati</taxon>
        <taxon>Pseudomonadota</taxon>
        <taxon>Gammaproteobacteria</taxon>
        <taxon>Oceanospirillales</taxon>
        <taxon>Oceanospirillaceae</taxon>
        <taxon>Marinobacterium</taxon>
    </lineage>
</organism>
<dbReference type="Proteomes" id="UP001058461">
    <property type="component" value="Chromosome"/>
</dbReference>
<proteinExistence type="predicted"/>
<evidence type="ECO:0000313" key="1">
    <source>
        <dbReference type="EMBL" id="UTW12937.1"/>
    </source>
</evidence>
<keyword evidence="2" id="KW-1185">Reference proteome</keyword>
<accession>A0ABY5HMA1</accession>